<dbReference type="GeneID" id="103702570"/>
<evidence type="ECO:0000256" key="3">
    <source>
        <dbReference type="ARBA" id="ARBA00022692"/>
    </source>
</evidence>
<keyword evidence="3 8" id="KW-0812">Transmembrane</keyword>
<dbReference type="KEGG" id="pda:103702570"/>
<feature type="transmembrane region" description="Helical" evidence="9">
    <location>
        <begin position="258"/>
        <end position="275"/>
    </location>
</feature>
<comment type="subcellular location">
    <subcellularLocation>
        <location evidence="1 8">Membrane</location>
        <topology evidence="1 8">Multi-pass membrane protein</topology>
    </subcellularLocation>
</comment>
<sequence>MALEASLESTPTWAVAGVCSVLIFIALLIEHALHLLTSFVRRRKRKTLNQAIYQIKAELRNLGFMSLLLTVAKQPISKICIPRSLGDSLLPCKNAPVEEMDSCEKEGKVPLLSAEATQQLQVLIFVMAVLHVLCCLLTLGLGEAKMKRWESWEEETRTLEHQLSHDPRRFKLARQTSFGKRHLKFWSNHHLLLWLACFRRQFTDSVSRADYFALRQGFLRLHLTQNCNFDFHKFLQRSLDQDFVTAVRIRYPSKKTDWVWAYVILIIFFSAHGFYNHYWLPLIPLVVLLGIGTKLEVIITRMCLEGKEQATVVPGTVGVEPKNDLFWFGKPQLLLHAIQFILVQNSFQLAFFAWTWYKFGLRSCFHKETADIVLSFGIGIVVQFLCAYVTLPLYALVTQMGSSMRKTIFTDTVVQGLRNWHELAKKNLSMKTSIPSSSSLQPLPCPQKSGVSQFKYPSGRRELLEIQRVAEEMIECCVNNVPYDGEISFRMWRKQEVISRQGERH</sequence>
<proteinExistence type="inferred from homology"/>
<dbReference type="InterPro" id="IPR004326">
    <property type="entry name" value="Mlo"/>
</dbReference>
<dbReference type="Pfam" id="PF03094">
    <property type="entry name" value="Mlo"/>
    <property type="match status" value="2"/>
</dbReference>
<dbReference type="GO" id="GO:0005516">
    <property type="term" value="F:calmodulin binding"/>
    <property type="evidence" value="ECO:0007669"/>
    <property type="project" value="UniProtKB-KW"/>
</dbReference>
<protein>
    <recommendedName>
        <fullName evidence="8">MLO-like protein</fullName>
    </recommendedName>
</protein>
<feature type="transmembrane region" description="Helical" evidence="9">
    <location>
        <begin position="120"/>
        <end position="141"/>
    </location>
</feature>
<evidence type="ECO:0000256" key="2">
    <source>
        <dbReference type="ARBA" id="ARBA00006574"/>
    </source>
</evidence>
<comment type="function">
    <text evidence="8">May be involved in modulation of pathogen defense and leaf cell death.</text>
</comment>
<reference evidence="11" key="2">
    <citation type="submission" date="2025-08" db="UniProtKB">
        <authorList>
            <consortium name="RefSeq"/>
        </authorList>
    </citation>
    <scope>IDENTIFICATION</scope>
    <source>
        <tissue evidence="11">Young leaves</tissue>
    </source>
</reference>
<feature type="transmembrane region" description="Helical" evidence="9">
    <location>
        <begin position="372"/>
        <end position="397"/>
    </location>
</feature>
<dbReference type="PANTHER" id="PTHR31942">
    <property type="entry name" value="MLO-LIKE PROTEIN 1"/>
    <property type="match status" value="1"/>
</dbReference>
<evidence type="ECO:0000256" key="1">
    <source>
        <dbReference type="ARBA" id="ARBA00004141"/>
    </source>
</evidence>
<dbReference type="Proteomes" id="UP000228380">
    <property type="component" value="Chromosome 8"/>
</dbReference>
<dbReference type="OrthoDB" id="1388414at2759"/>
<dbReference type="PANTHER" id="PTHR31942:SF72">
    <property type="entry name" value="MLO-LIKE PROTEIN"/>
    <property type="match status" value="1"/>
</dbReference>
<evidence type="ECO:0000256" key="5">
    <source>
        <dbReference type="ARBA" id="ARBA00022989"/>
    </source>
</evidence>
<keyword evidence="6 8" id="KW-0472">Membrane</keyword>
<dbReference type="RefSeq" id="XP_038985522.1">
    <property type="nucleotide sequence ID" value="XM_039129594.1"/>
</dbReference>
<keyword evidence="10" id="KW-1185">Reference proteome</keyword>
<name>A0A8B9AIB1_PHODC</name>
<evidence type="ECO:0000256" key="7">
    <source>
        <dbReference type="ARBA" id="ARBA00023265"/>
    </source>
</evidence>
<dbReference type="GO" id="GO:0016020">
    <property type="term" value="C:membrane"/>
    <property type="evidence" value="ECO:0007669"/>
    <property type="project" value="UniProtKB-SubCell"/>
</dbReference>
<evidence type="ECO:0000256" key="8">
    <source>
        <dbReference type="RuleBase" id="RU280816"/>
    </source>
</evidence>
<evidence type="ECO:0000256" key="9">
    <source>
        <dbReference type="SAM" id="Phobius"/>
    </source>
</evidence>
<organism evidence="10 11">
    <name type="scientific">Phoenix dactylifera</name>
    <name type="common">Date palm</name>
    <dbReference type="NCBI Taxonomy" id="42345"/>
    <lineage>
        <taxon>Eukaryota</taxon>
        <taxon>Viridiplantae</taxon>
        <taxon>Streptophyta</taxon>
        <taxon>Embryophyta</taxon>
        <taxon>Tracheophyta</taxon>
        <taxon>Spermatophyta</taxon>
        <taxon>Magnoliopsida</taxon>
        <taxon>Liliopsida</taxon>
        <taxon>Arecaceae</taxon>
        <taxon>Coryphoideae</taxon>
        <taxon>Phoeniceae</taxon>
        <taxon>Phoenix</taxon>
    </lineage>
</organism>
<evidence type="ECO:0000256" key="4">
    <source>
        <dbReference type="ARBA" id="ARBA00022821"/>
    </source>
</evidence>
<reference evidence="10" key="1">
    <citation type="journal article" date="2019" name="Nat. Commun.">
        <title>Genome-wide association mapping of date palm fruit traits.</title>
        <authorList>
            <person name="Hazzouri K.M."/>
            <person name="Gros-Balthazard M."/>
            <person name="Flowers J.M."/>
            <person name="Copetti D."/>
            <person name="Lemansour A."/>
            <person name="Lebrun M."/>
            <person name="Masmoudi K."/>
            <person name="Ferrand S."/>
            <person name="Dhar M.I."/>
            <person name="Fresquez Z.A."/>
            <person name="Rosas U."/>
            <person name="Zhang J."/>
            <person name="Talag J."/>
            <person name="Lee S."/>
            <person name="Kudrna D."/>
            <person name="Powell R.F."/>
            <person name="Leitch I.J."/>
            <person name="Krueger R.R."/>
            <person name="Wing R.A."/>
            <person name="Amiri K.M.A."/>
            <person name="Purugganan M.D."/>
        </authorList>
    </citation>
    <scope>NUCLEOTIDE SEQUENCE [LARGE SCALE GENOMIC DNA]</scope>
    <source>
        <strain evidence="10">cv. Khalas</strain>
    </source>
</reference>
<feature type="transmembrane region" description="Helical" evidence="9">
    <location>
        <begin position="12"/>
        <end position="36"/>
    </location>
</feature>
<keyword evidence="4 8" id="KW-0611">Plant defense</keyword>
<evidence type="ECO:0000313" key="10">
    <source>
        <dbReference type="Proteomes" id="UP000228380"/>
    </source>
</evidence>
<gene>
    <name evidence="11" type="primary">LOC103702570</name>
    <name evidence="8" type="synonym">MLO</name>
</gene>
<feature type="transmembrane region" description="Helical" evidence="9">
    <location>
        <begin position="333"/>
        <end position="357"/>
    </location>
</feature>
<accession>A0A8B9AIB1</accession>
<comment type="similarity">
    <text evidence="2 8">Belongs to the MLO family.</text>
</comment>
<evidence type="ECO:0000313" key="11">
    <source>
        <dbReference type="RefSeq" id="XP_038985522.1"/>
    </source>
</evidence>
<feature type="transmembrane region" description="Helical" evidence="9">
    <location>
        <begin position="281"/>
        <end position="299"/>
    </location>
</feature>
<dbReference type="AlphaFoldDB" id="A0A8B9AIB1"/>
<keyword evidence="8" id="KW-0112">Calmodulin-binding</keyword>
<evidence type="ECO:0000256" key="6">
    <source>
        <dbReference type="ARBA" id="ARBA00023136"/>
    </source>
</evidence>
<keyword evidence="5 8" id="KW-1133">Transmembrane helix</keyword>
<dbReference type="GO" id="GO:0006952">
    <property type="term" value="P:defense response"/>
    <property type="evidence" value="ECO:0007669"/>
    <property type="project" value="UniProtKB-KW"/>
</dbReference>
<comment type="domain">
    <text evidence="8">The C-terminus contains a calmodulin-binding domain, which binds calmodulin in a calcium-dependent fashion.</text>
</comment>
<keyword evidence="7 8" id="KW-0568">Pathogenesis-related protein</keyword>